<evidence type="ECO:0000313" key="1">
    <source>
        <dbReference type="EMBL" id="KAH7937896.1"/>
    </source>
</evidence>
<dbReference type="EMBL" id="CM023477">
    <property type="protein sequence ID" value="KAH7937896.1"/>
    <property type="molecule type" value="Genomic_DNA"/>
</dbReference>
<dbReference type="Proteomes" id="UP000821865">
    <property type="component" value="Chromosome 8"/>
</dbReference>
<accession>A0ACB8CAJ3</accession>
<evidence type="ECO:0000313" key="2">
    <source>
        <dbReference type="Proteomes" id="UP000821865"/>
    </source>
</evidence>
<reference evidence="1" key="1">
    <citation type="submission" date="2020-05" db="EMBL/GenBank/DDBJ databases">
        <title>Large-scale comparative analyses of tick genomes elucidate their genetic diversity and vector capacities.</title>
        <authorList>
            <person name="Jia N."/>
            <person name="Wang J."/>
            <person name="Shi W."/>
            <person name="Du L."/>
            <person name="Sun Y."/>
            <person name="Zhan W."/>
            <person name="Jiang J."/>
            <person name="Wang Q."/>
            <person name="Zhang B."/>
            <person name="Ji P."/>
            <person name="Sakyi L.B."/>
            <person name="Cui X."/>
            <person name="Yuan T."/>
            <person name="Jiang B."/>
            <person name="Yang W."/>
            <person name="Lam T.T.-Y."/>
            <person name="Chang Q."/>
            <person name="Ding S."/>
            <person name="Wang X."/>
            <person name="Zhu J."/>
            <person name="Ruan X."/>
            <person name="Zhao L."/>
            <person name="Wei J."/>
            <person name="Que T."/>
            <person name="Du C."/>
            <person name="Cheng J."/>
            <person name="Dai P."/>
            <person name="Han X."/>
            <person name="Huang E."/>
            <person name="Gao Y."/>
            <person name="Liu J."/>
            <person name="Shao H."/>
            <person name="Ye R."/>
            <person name="Li L."/>
            <person name="Wei W."/>
            <person name="Wang X."/>
            <person name="Wang C."/>
            <person name="Yang T."/>
            <person name="Huo Q."/>
            <person name="Li W."/>
            <person name="Guo W."/>
            <person name="Chen H."/>
            <person name="Zhou L."/>
            <person name="Ni X."/>
            <person name="Tian J."/>
            <person name="Zhou Y."/>
            <person name="Sheng Y."/>
            <person name="Liu T."/>
            <person name="Pan Y."/>
            <person name="Xia L."/>
            <person name="Li J."/>
            <person name="Zhao F."/>
            <person name="Cao W."/>
        </authorList>
    </citation>
    <scope>NUCLEOTIDE SEQUENCE</scope>
    <source>
        <strain evidence="1">Dsil-2018</strain>
    </source>
</reference>
<sequence>MSKSRVRKQLSALLGPMALFDISGYDPQRKFEAGNSATMAMLLGLISGNLAFPGAAELAAHMDEILPPEQIQDAQSNGVRTEETTRQEVAKPYLPYMYNSYDQVHRQSSTARRNSGRPLLSRDITGRYKGQVSNNVRHTPPPTSLDDPASTTRSRRPQRGLLMLVQPKSGQGIESFTVQGFHRATCDVVGHGLVSSRLTARGGLLVEVTSASAARRLLRTETLCGVAVDVQVPRSDQHNVGLIRGVTKWYTDEEVADQLSSQGVVQARRIRTRARDGDQAAASSQDNVQPTDKVVLVFMPHEERPRYVTLDAVEREVEEYRPETPQCFECQRMGHVARHCPFNIRCARCGGPHPTVYCDQHRIRCANCGQGHRATYRLCLARQRRLDIASFSSAGHAHHVVPNLQSVVQLPEKKRETDTSNE</sequence>
<keyword evidence="2" id="KW-1185">Reference proteome</keyword>
<protein>
    <submittedName>
        <fullName evidence="1">Uncharacterized protein</fullName>
    </submittedName>
</protein>
<comment type="caution">
    <text evidence="1">The sequence shown here is derived from an EMBL/GenBank/DDBJ whole genome shotgun (WGS) entry which is preliminary data.</text>
</comment>
<organism evidence="1 2">
    <name type="scientific">Dermacentor silvarum</name>
    <name type="common">Tick</name>
    <dbReference type="NCBI Taxonomy" id="543639"/>
    <lineage>
        <taxon>Eukaryota</taxon>
        <taxon>Metazoa</taxon>
        <taxon>Ecdysozoa</taxon>
        <taxon>Arthropoda</taxon>
        <taxon>Chelicerata</taxon>
        <taxon>Arachnida</taxon>
        <taxon>Acari</taxon>
        <taxon>Parasitiformes</taxon>
        <taxon>Ixodida</taxon>
        <taxon>Ixodoidea</taxon>
        <taxon>Ixodidae</taxon>
        <taxon>Rhipicephalinae</taxon>
        <taxon>Dermacentor</taxon>
    </lineage>
</organism>
<proteinExistence type="predicted"/>
<name>A0ACB8CAJ3_DERSI</name>
<gene>
    <name evidence="1" type="ORF">HPB49_017291</name>
</gene>